<evidence type="ECO:0000256" key="6">
    <source>
        <dbReference type="ARBA" id="ARBA00047445"/>
    </source>
</evidence>
<evidence type="ECO:0000313" key="10">
    <source>
        <dbReference type="Proteomes" id="UP000232229"/>
    </source>
</evidence>
<evidence type="ECO:0000256" key="7">
    <source>
        <dbReference type="ARBA" id="ARBA00048668"/>
    </source>
</evidence>
<dbReference type="GO" id="GO:0009435">
    <property type="term" value="P:NAD+ biosynthetic process"/>
    <property type="evidence" value="ECO:0007669"/>
    <property type="project" value="UniProtKB-UniPathway"/>
</dbReference>
<dbReference type="Proteomes" id="UP000232229">
    <property type="component" value="Chromosome"/>
</dbReference>
<proteinExistence type="predicted"/>
<dbReference type="InterPro" id="IPR013785">
    <property type="entry name" value="Aldolase_TIM"/>
</dbReference>
<dbReference type="SUPFAM" id="SSF54675">
    <property type="entry name" value="Nicotinate/Quinolinate PRTase N-terminal domain-like"/>
    <property type="match status" value="1"/>
</dbReference>
<comment type="catalytic activity">
    <reaction evidence="7">
        <text>5-phospho-alpha-D-ribose 1-diphosphate + nicotinate + ATP + H2O = nicotinate beta-D-ribonucleotide + ADP + phosphate + diphosphate</text>
        <dbReference type="Rhea" id="RHEA:36163"/>
        <dbReference type="ChEBI" id="CHEBI:15377"/>
        <dbReference type="ChEBI" id="CHEBI:30616"/>
        <dbReference type="ChEBI" id="CHEBI:32544"/>
        <dbReference type="ChEBI" id="CHEBI:33019"/>
        <dbReference type="ChEBI" id="CHEBI:43474"/>
        <dbReference type="ChEBI" id="CHEBI:57502"/>
        <dbReference type="ChEBI" id="CHEBI:58017"/>
        <dbReference type="ChEBI" id="CHEBI:456216"/>
        <dbReference type="EC" id="6.3.4.21"/>
    </reaction>
</comment>
<accession>A0A249SNW3</accession>
<dbReference type="EMBL" id="CP023173">
    <property type="protein sequence ID" value="ASZ09355.1"/>
    <property type="molecule type" value="Genomic_DNA"/>
</dbReference>
<dbReference type="KEGG" id="mchc:CK556_03295"/>
<evidence type="ECO:0000256" key="4">
    <source>
        <dbReference type="ARBA" id="ARBA00022598"/>
    </source>
</evidence>
<dbReference type="Gene3D" id="3.90.1170.20">
    <property type="entry name" value="Quinolinate phosphoribosyl transferase, N-terminal domain"/>
    <property type="match status" value="1"/>
</dbReference>
<keyword evidence="4 9" id="KW-0436">Ligase</keyword>
<dbReference type="SUPFAM" id="SSF51690">
    <property type="entry name" value="Nicotinate/Quinolinate PRTase C-terminal domain-like"/>
    <property type="match status" value="1"/>
</dbReference>
<evidence type="ECO:0000259" key="8">
    <source>
        <dbReference type="Pfam" id="PF02749"/>
    </source>
</evidence>
<evidence type="ECO:0000256" key="2">
    <source>
        <dbReference type="ARBA" id="ARBA00013236"/>
    </source>
</evidence>
<keyword evidence="5" id="KW-0662">Pyridine nucleotide biosynthesis</keyword>
<dbReference type="InterPro" id="IPR007229">
    <property type="entry name" value="Nic_PRibTrfase-Fam"/>
</dbReference>
<dbReference type="GO" id="GO:0004516">
    <property type="term" value="F:nicotinate phosphoribosyltransferase activity"/>
    <property type="evidence" value="ECO:0007669"/>
    <property type="project" value="UniProtKB-EC"/>
</dbReference>
<keyword evidence="10" id="KW-1185">Reference proteome</keyword>
<dbReference type="PIRSF" id="PIRSF000484">
    <property type="entry name" value="NAPRT"/>
    <property type="match status" value="1"/>
</dbReference>
<dbReference type="GO" id="GO:0004514">
    <property type="term" value="F:nicotinate-nucleotide diphosphorylase (carboxylating) activity"/>
    <property type="evidence" value="ECO:0007669"/>
    <property type="project" value="UniProtKB-EC"/>
</dbReference>
<dbReference type="AlphaFoldDB" id="A0A249SNW3"/>
<evidence type="ECO:0000313" key="9">
    <source>
        <dbReference type="EMBL" id="ASZ09355.1"/>
    </source>
</evidence>
<dbReference type="PANTHER" id="PTHR43202">
    <property type="entry name" value="NICOTINATE-NUCLEOTIDE PYROPHOSPHORYLASE"/>
    <property type="match status" value="1"/>
</dbReference>
<organism evidence="9 10">
    <name type="scientific">Mesoplasma chauliocola</name>
    <dbReference type="NCBI Taxonomy" id="216427"/>
    <lineage>
        <taxon>Bacteria</taxon>
        <taxon>Bacillati</taxon>
        <taxon>Mycoplasmatota</taxon>
        <taxon>Mollicutes</taxon>
        <taxon>Entomoplasmatales</taxon>
        <taxon>Entomoplasmataceae</taxon>
        <taxon>Mesoplasma</taxon>
    </lineage>
</organism>
<dbReference type="Gene3D" id="3.20.20.70">
    <property type="entry name" value="Aldolase class I"/>
    <property type="match status" value="1"/>
</dbReference>
<dbReference type="PANTHER" id="PTHR43202:SF1">
    <property type="entry name" value="NICOTINATE PHOSPHORIBOSYLTRANSFERASE"/>
    <property type="match status" value="1"/>
</dbReference>
<keyword evidence="9" id="KW-0808">Transferase</keyword>
<dbReference type="InterPro" id="IPR022412">
    <property type="entry name" value="Quinolinate_PRibosylTrfase_N"/>
</dbReference>
<evidence type="ECO:0000256" key="1">
    <source>
        <dbReference type="ARBA" id="ARBA00004952"/>
    </source>
</evidence>
<name>A0A249SNW3_9MOLU</name>
<comment type="catalytic activity">
    <reaction evidence="6">
        <text>nicotinate beta-D-ribonucleotide + CO2 + diphosphate = quinolinate + 5-phospho-alpha-D-ribose 1-diphosphate + 2 H(+)</text>
        <dbReference type="Rhea" id="RHEA:12733"/>
        <dbReference type="ChEBI" id="CHEBI:15378"/>
        <dbReference type="ChEBI" id="CHEBI:16526"/>
        <dbReference type="ChEBI" id="CHEBI:29959"/>
        <dbReference type="ChEBI" id="CHEBI:33019"/>
        <dbReference type="ChEBI" id="CHEBI:57502"/>
        <dbReference type="ChEBI" id="CHEBI:58017"/>
        <dbReference type="EC" id="2.4.2.19"/>
    </reaction>
</comment>
<gene>
    <name evidence="9" type="ORF">CK556_03295</name>
</gene>
<keyword evidence="9" id="KW-0328">Glycosyltransferase</keyword>
<dbReference type="UniPathway" id="UPA00253">
    <property type="reaction ID" value="UER00457"/>
</dbReference>
<comment type="pathway">
    <text evidence="1">Cofactor biosynthesis; NAD(+) biosynthesis; nicotinate D-ribonucleotide from nicotinate: step 1/1.</text>
</comment>
<dbReference type="EC" id="6.3.4.21" evidence="2"/>
<dbReference type="InterPro" id="IPR037128">
    <property type="entry name" value="Quinolinate_PRibosylTase_N_sf"/>
</dbReference>
<dbReference type="InterPro" id="IPR053190">
    <property type="entry name" value="NAPRTase-like"/>
</dbReference>
<dbReference type="Pfam" id="PF02749">
    <property type="entry name" value="QRPTase_N"/>
    <property type="match status" value="1"/>
</dbReference>
<keyword evidence="3" id="KW-0597">Phosphoprotein</keyword>
<evidence type="ECO:0000256" key="5">
    <source>
        <dbReference type="ARBA" id="ARBA00022642"/>
    </source>
</evidence>
<feature type="domain" description="Quinolinate phosphoribosyl transferase N-terminal" evidence="8">
    <location>
        <begin position="27"/>
        <end position="111"/>
    </location>
</feature>
<dbReference type="NCBIfam" id="NF005529">
    <property type="entry name" value="PRK07188.1"/>
    <property type="match status" value="1"/>
</dbReference>
<dbReference type="STRING" id="1336232.GCA_000518825_00994"/>
<reference evidence="9 10" key="1">
    <citation type="submission" date="2017-08" db="EMBL/GenBank/DDBJ databases">
        <title>Complete Genome Sequence of Mesoplasma chauliocola.</title>
        <authorList>
            <person name="Knight T.F.Jr."/>
            <person name="Citino T."/>
        </authorList>
    </citation>
    <scope>NUCLEOTIDE SEQUENCE [LARGE SCALE GENOMIC DNA]</scope>
    <source>
        <strain evidence="9 10">CHPA-2</strain>
    </source>
</reference>
<dbReference type="RefSeq" id="WP_027875472.1">
    <property type="nucleotide sequence ID" value="NZ_CP023173.1"/>
</dbReference>
<sequence>MKKYSFDPRIKSGYYIADYFKKTSKIIQNDLPNSVVTMQFFQRKDNIVLSGISEVLQLLEFACPNYSELKIWSLKDGDIIDAHEPVLKIEGNYASFGWLEGMIDGILARNSCIATNSKKIVEAANGKTILNMMDRADSYLTLASDGYSSWVGGIKLFVTEASIELIDDAAVLKPSGTMPHALIQAFDGDIIKATQAFYNNFPNNNLLSLIDYNNDCVRDAVKVANYFKEKLWAIRIDTSGNLIDKYLEENKNKYPKDANLYGVNEYLIKEVRNALNEAGHNHVKIIVSSGLTAEKIQEFEKNKVPVDIYGVGGYLAKIDNNFTGDAVIINGKEQAKFGRKNIYSKRLQKIK</sequence>
<protein>
    <recommendedName>
        <fullName evidence="2">nicotinate phosphoribosyltransferase</fullName>
        <ecNumber evidence="2">6.3.4.21</ecNumber>
    </recommendedName>
</protein>
<evidence type="ECO:0000256" key="3">
    <source>
        <dbReference type="ARBA" id="ARBA00022553"/>
    </source>
</evidence>
<dbReference type="InterPro" id="IPR036068">
    <property type="entry name" value="Nicotinate_pribotase-like_C"/>
</dbReference>